<feature type="coiled-coil region" evidence="5">
    <location>
        <begin position="190"/>
        <end position="253"/>
    </location>
</feature>
<evidence type="ECO:0000256" key="1">
    <source>
        <dbReference type="ARBA" id="ARBA00004167"/>
    </source>
</evidence>
<evidence type="ECO:0000256" key="2">
    <source>
        <dbReference type="ARBA" id="ARBA00022692"/>
    </source>
</evidence>
<proteinExistence type="predicted"/>
<gene>
    <name evidence="6" type="ORF">G3N55_05000</name>
</gene>
<evidence type="ECO:0000313" key="7">
    <source>
        <dbReference type="Proteomes" id="UP000469346"/>
    </source>
</evidence>
<accession>A0A6N9TQ19</accession>
<sequence length="386" mass="42024">MNLQRIKKTFQANGRRIATWVLVAAAVALAAGAVRFVLHRMAYAVTDAVFVRTDSLTPVAFDRVSGRIARVLKREGDLVRAGEALALLDDTVYRLAVKRLAAELAGAEAEKAAQETRLARIRKAVDLAVRIAQGRVTELSRREAALRARVAAIDAEIEQLARDRARFDALLEAEVVARRRAEDVATRLKARRAERRAAAAEAEAVRAAMATARREVQRAENERLQVREAEKALQALEEKVKALTAALAAARDDLAQCVLKSPMDGRVAKRYLAAGAQASPKRAVFALVDPRDLYVVALLEENKLRGVTPGAPAVVRIDAFPGETYRGEVEAVLPASAATFALAPRDISAGEFTKVAQRIPVRIRLTGGDLSRLRVGLGGEVEIRRR</sequence>
<dbReference type="RefSeq" id="WP_163298346.1">
    <property type="nucleotide sequence ID" value="NZ_JAAGRR010000040.1"/>
</dbReference>
<dbReference type="PRINTS" id="PR01490">
    <property type="entry name" value="RTXTOXIND"/>
</dbReference>
<evidence type="ECO:0000313" key="6">
    <source>
        <dbReference type="EMBL" id="NDY42203.1"/>
    </source>
</evidence>
<keyword evidence="3" id="KW-1133">Transmembrane helix</keyword>
<feature type="coiled-coil region" evidence="5">
    <location>
        <begin position="97"/>
        <end position="163"/>
    </location>
</feature>
<protein>
    <submittedName>
        <fullName evidence="6">HlyD family efflux transporter periplasmic adaptor subunit</fullName>
    </submittedName>
</protein>
<dbReference type="PANTHER" id="PTHR30386">
    <property type="entry name" value="MEMBRANE FUSION SUBUNIT OF EMRAB-TOLC MULTIDRUG EFFLUX PUMP"/>
    <property type="match status" value="1"/>
</dbReference>
<dbReference type="PANTHER" id="PTHR30386:SF26">
    <property type="entry name" value="TRANSPORT PROTEIN COMB"/>
    <property type="match status" value="1"/>
</dbReference>
<name>A0A6N9TQ19_DISTH</name>
<keyword evidence="5" id="KW-0175">Coiled coil</keyword>
<dbReference type="AlphaFoldDB" id="A0A6N9TQ19"/>
<dbReference type="Gene3D" id="2.40.50.100">
    <property type="match status" value="1"/>
</dbReference>
<reference evidence="6 7" key="1">
    <citation type="submission" date="2020-02" db="EMBL/GenBank/DDBJ databases">
        <title>Comparative genomics of sulfur disproportionating microorganisms.</title>
        <authorList>
            <person name="Ward L.M."/>
            <person name="Bertran E."/>
            <person name="Johnston D.T."/>
        </authorList>
    </citation>
    <scope>NUCLEOTIDE SEQUENCE [LARGE SCALE GENOMIC DNA]</scope>
    <source>
        <strain evidence="6 7">DSM 100025</strain>
    </source>
</reference>
<dbReference type="InterPro" id="IPR050739">
    <property type="entry name" value="MFP"/>
</dbReference>
<keyword evidence="2" id="KW-0812">Transmembrane</keyword>
<dbReference type="Proteomes" id="UP000469346">
    <property type="component" value="Unassembled WGS sequence"/>
</dbReference>
<dbReference type="Gene3D" id="2.40.30.170">
    <property type="match status" value="1"/>
</dbReference>
<comment type="subcellular location">
    <subcellularLocation>
        <location evidence="1">Membrane</location>
        <topology evidence="1">Single-pass membrane protein</topology>
    </subcellularLocation>
</comment>
<dbReference type="EMBL" id="JAAGRR010000040">
    <property type="protein sequence ID" value="NDY42203.1"/>
    <property type="molecule type" value="Genomic_DNA"/>
</dbReference>
<evidence type="ECO:0000256" key="5">
    <source>
        <dbReference type="SAM" id="Coils"/>
    </source>
</evidence>
<dbReference type="GO" id="GO:0055085">
    <property type="term" value="P:transmembrane transport"/>
    <property type="evidence" value="ECO:0007669"/>
    <property type="project" value="InterPro"/>
</dbReference>
<evidence type="ECO:0000256" key="4">
    <source>
        <dbReference type="ARBA" id="ARBA00023136"/>
    </source>
</evidence>
<dbReference type="SUPFAM" id="SSF111369">
    <property type="entry name" value="HlyD-like secretion proteins"/>
    <property type="match status" value="2"/>
</dbReference>
<dbReference type="GO" id="GO:0016020">
    <property type="term" value="C:membrane"/>
    <property type="evidence" value="ECO:0007669"/>
    <property type="project" value="UniProtKB-SubCell"/>
</dbReference>
<keyword evidence="4" id="KW-0472">Membrane</keyword>
<dbReference type="Gene3D" id="1.10.287.470">
    <property type="entry name" value="Helix hairpin bin"/>
    <property type="match status" value="1"/>
</dbReference>
<keyword evidence="7" id="KW-1185">Reference proteome</keyword>
<evidence type="ECO:0000256" key="3">
    <source>
        <dbReference type="ARBA" id="ARBA00022989"/>
    </source>
</evidence>
<organism evidence="6 7">
    <name type="scientific">Dissulfurirhabdus thermomarina</name>
    <dbReference type="NCBI Taxonomy" id="1765737"/>
    <lineage>
        <taxon>Bacteria</taxon>
        <taxon>Deltaproteobacteria</taxon>
        <taxon>Dissulfurirhabdaceae</taxon>
        <taxon>Dissulfurirhabdus</taxon>
    </lineage>
</organism>
<comment type="caution">
    <text evidence="6">The sequence shown here is derived from an EMBL/GenBank/DDBJ whole genome shotgun (WGS) entry which is preliminary data.</text>
</comment>